<dbReference type="Proteomes" id="UP000094622">
    <property type="component" value="Unassembled WGS sequence"/>
</dbReference>
<feature type="domain" description="Spore protein YkvP/CgeB glycosyl transferase-like" evidence="1">
    <location>
        <begin position="203"/>
        <end position="347"/>
    </location>
</feature>
<name>A0A1E3H1A5_9HYPH</name>
<sequence length="365" mass="39812">MSEPLSIVILGLSLSSAWGNGHATTYRALVAGLAADGHRVLFLERDVPWYAAHRDFTSSDDCRLAFYDGLDDLRRFLPEIRSANAVIVGSYVPEGREVIDLVLGARPALACFYDIDTPVTLAGLDAGETEFLAPAQIPPLDLYFSFAGGRSLRRLEEDFGARRALALYCSVDPARYASTGEAPVWDLGYLGTYSPDRQPKLEELMFEPARRCPQMRFIVAGARYPETTDWPANVAHVEHLAPEAHPSFYSRQRFTLNLTRADMVASGYAPSVRLFEAAACGTPVISDRWDGLDTLLPEDAIFTAASADEVVAVLSEVTEARRRAVADAARTRILAGHTGTARARELVTHLRAAMPAGTALRAARA</sequence>
<proteinExistence type="predicted"/>
<reference evidence="2 3" key="1">
    <citation type="submission" date="2016-07" db="EMBL/GenBank/DDBJ databases">
        <title>Draft Genome Sequence of Methylobrevis pamukkalensis PK2.</title>
        <authorList>
            <person name="Vasilenko O.V."/>
            <person name="Doronina N.V."/>
            <person name="Shmareva M.N."/>
            <person name="Tarlachkov S.V."/>
            <person name="Mustakhimov I."/>
            <person name="Trotsenko Y.A."/>
        </authorList>
    </citation>
    <scope>NUCLEOTIDE SEQUENCE [LARGE SCALE GENOMIC DNA]</scope>
    <source>
        <strain evidence="2 3">PK2</strain>
    </source>
</reference>
<dbReference type="Gene3D" id="3.40.50.2000">
    <property type="entry name" value="Glycogen Phosphorylase B"/>
    <property type="match status" value="1"/>
</dbReference>
<dbReference type="AlphaFoldDB" id="A0A1E3H1A5"/>
<dbReference type="PATRIC" id="fig|1439726.3.peg.2724"/>
<dbReference type="SUPFAM" id="SSF53756">
    <property type="entry name" value="UDP-Glycosyltransferase/glycogen phosphorylase"/>
    <property type="match status" value="1"/>
</dbReference>
<dbReference type="Pfam" id="PF13524">
    <property type="entry name" value="Glyco_trans_1_2"/>
    <property type="match status" value="1"/>
</dbReference>
<dbReference type="EMBL" id="MCRJ01000062">
    <property type="protein sequence ID" value="ODN70109.1"/>
    <property type="molecule type" value="Genomic_DNA"/>
</dbReference>
<gene>
    <name evidence="2" type="ORF">A6302_02588</name>
</gene>
<comment type="caution">
    <text evidence="2">The sequence shown here is derived from an EMBL/GenBank/DDBJ whole genome shotgun (WGS) entry which is preliminary data.</text>
</comment>
<protein>
    <recommendedName>
        <fullName evidence="1">Spore protein YkvP/CgeB glycosyl transferase-like domain-containing protein</fullName>
    </recommendedName>
</protein>
<evidence type="ECO:0000313" key="3">
    <source>
        <dbReference type="Proteomes" id="UP000094622"/>
    </source>
</evidence>
<keyword evidence="3" id="KW-1185">Reference proteome</keyword>
<evidence type="ECO:0000313" key="2">
    <source>
        <dbReference type="EMBL" id="ODN70109.1"/>
    </source>
</evidence>
<dbReference type="InterPro" id="IPR055259">
    <property type="entry name" value="YkvP/CgeB_Glyco_trans-like"/>
</dbReference>
<dbReference type="OrthoDB" id="9774625at2"/>
<dbReference type="RefSeq" id="WP_069307164.1">
    <property type="nucleotide sequence ID" value="NZ_MCRJ01000062.1"/>
</dbReference>
<evidence type="ECO:0000259" key="1">
    <source>
        <dbReference type="Pfam" id="PF13524"/>
    </source>
</evidence>
<accession>A0A1E3H1A5</accession>
<organism evidence="2 3">
    <name type="scientific">Methylobrevis pamukkalensis</name>
    <dbReference type="NCBI Taxonomy" id="1439726"/>
    <lineage>
        <taxon>Bacteria</taxon>
        <taxon>Pseudomonadati</taxon>
        <taxon>Pseudomonadota</taxon>
        <taxon>Alphaproteobacteria</taxon>
        <taxon>Hyphomicrobiales</taxon>
        <taxon>Pleomorphomonadaceae</taxon>
        <taxon>Methylobrevis</taxon>
    </lineage>
</organism>